<keyword evidence="2" id="KW-1185">Reference proteome</keyword>
<dbReference type="EMBL" id="BMVN01000042">
    <property type="protein sequence ID" value="GHA59882.1"/>
    <property type="molecule type" value="Genomic_DNA"/>
</dbReference>
<dbReference type="Proteomes" id="UP000653644">
    <property type="component" value="Unassembled WGS sequence"/>
</dbReference>
<sequence>MNRLDWMDRMERMDRMRRLRQMDRTGEPIYAGLVAEWRAQGRTVPAEPDALWAALSGRTRGARREARHL</sequence>
<protein>
    <submittedName>
        <fullName evidence="1">Uncharacterized protein</fullName>
    </submittedName>
</protein>
<gene>
    <name evidence="1" type="ORF">GCM10010345_75190</name>
</gene>
<evidence type="ECO:0000313" key="1">
    <source>
        <dbReference type="EMBL" id="GHA59882.1"/>
    </source>
</evidence>
<accession>A0ABQ3D5L5</accession>
<organism evidence="1 2">
    <name type="scientific">Streptomyces canarius</name>
    <dbReference type="NCBI Taxonomy" id="285453"/>
    <lineage>
        <taxon>Bacteria</taxon>
        <taxon>Bacillati</taxon>
        <taxon>Actinomycetota</taxon>
        <taxon>Actinomycetes</taxon>
        <taxon>Kitasatosporales</taxon>
        <taxon>Streptomycetaceae</taxon>
        <taxon>Streptomyces</taxon>
    </lineage>
</organism>
<comment type="caution">
    <text evidence="1">The sequence shown here is derived from an EMBL/GenBank/DDBJ whole genome shotgun (WGS) entry which is preliminary data.</text>
</comment>
<proteinExistence type="predicted"/>
<name>A0ABQ3D5L5_9ACTN</name>
<reference evidence="2" key="1">
    <citation type="journal article" date="2019" name="Int. J. Syst. Evol. Microbiol.">
        <title>The Global Catalogue of Microorganisms (GCM) 10K type strain sequencing project: providing services to taxonomists for standard genome sequencing and annotation.</title>
        <authorList>
            <consortium name="The Broad Institute Genomics Platform"/>
            <consortium name="The Broad Institute Genome Sequencing Center for Infectious Disease"/>
            <person name="Wu L."/>
            <person name="Ma J."/>
        </authorList>
    </citation>
    <scope>NUCLEOTIDE SEQUENCE [LARGE SCALE GENOMIC DNA]</scope>
    <source>
        <strain evidence="2">JCM 4733</strain>
    </source>
</reference>
<evidence type="ECO:0000313" key="2">
    <source>
        <dbReference type="Proteomes" id="UP000653644"/>
    </source>
</evidence>
<dbReference type="RefSeq" id="WP_229917704.1">
    <property type="nucleotide sequence ID" value="NZ_BMVN01000042.1"/>
</dbReference>